<dbReference type="Proteomes" id="UP000823399">
    <property type="component" value="Unassembled WGS sequence"/>
</dbReference>
<dbReference type="GeneID" id="64691682"/>
<protein>
    <recommendedName>
        <fullName evidence="3">Glycosyl transferase CAP10 domain-containing protein</fullName>
    </recommendedName>
</protein>
<keyword evidence="2" id="KW-1185">Reference proteome</keyword>
<evidence type="ECO:0000313" key="2">
    <source>
        <dbReference type="Proteomes" id="UP000823399"/>
    </source>
</evidence>
<evidence type="ECO:0000313" key="1">
    <source>
        <dbReference type="EMBL" id="KAG2097266.1"/>
    </source>
</evidence>
<sequence>MHACQHRAQPTPFPLSILQNSKHSFTTTSSTWTLHAFFPPCPARPVPELRPQPCRIPFPIQQFSYRSSTLHVDIKVPIMLSWVEDVEAVEEGELEKARMEKEEERLLWRGLTTGIHQRLGGASVNGWSTRSKRLVTSNLVQFKSTMYPEWFTHRIAPWVHYIPIQTDYSDLYDAFLLFCGLERARCT</sequence>
<dbReference type="RefSeq" id="XP_041288496.1">
    <property type="nucleotide sequence ID" value="XM_041429423.1"/>
</dbReference>
<reference evidence="1" key="1">
    <citation type="journal article" date="2020" name="New Phytol.">
        <title>Comparative genomics reveals dynamic genome evolution in host specialist ectomycorrhizal fungi.</title>
        <authorList>
            <person name="Lofgren L.A."/>
            <person name="Nguyen N.H."/>
            <person name="Vilgalys R."/>
            <person name="Ruytinx J."/>
            <person name="Liao H.L."/>
            <person name="Branco S."/>
            <person name="Kuo A."/>
            <person name="LaButti K."/>
            <person name="Lipzen A."/>
            <person name="Andreopoulos W."/>
            <person name="Pangilinan J."/>
            <person name="Riley R."/>
            <person name="Hundley H."/>
            <person name="Na H."/>
            <person name="Barry K."/>
            <person name="Grigoriev I.V."/>
            <person name="Stajich J.E."/>
            <person name="Kennedy P.G."/>
        </authorList>
    </citation>
    <scope>NUCLEOTIDE SEQUENCE</scope>
    <source>
        <strain evidence="1">FC423</strain>
    </source>
</reference>
<name>A0A9P7EZ72_9AGAM</name>
<accession>A0A9P7EZ72</accession>
<organism evidence="1 2">
    <name type="scientific">Suillus discolor</name>
    <dbReference type="NCBI Taxonomy" id="1912936"/>
    <lineage>
        <taxon>Eukaryota</taxon>
        <taxon>Fungi</taxon>
        <taxon>Dikarya</taxon>
        <taxon>Basidiomycota</taxon>
        <taxon>Agaricomycotina</taxon>
        <taxon>Agaricomycetes</taxon>
        <taxon>Agaricomycetidae</taxon>
        <taxon>Boletales</taxon>
        <taxon>Suillineae</taxon>
        <taxon>Suillaceae</taxon>
        <taxon>Suillus</taxon>
    </lineage>
</organism>
<dbReference type="OrthoDB" id="5152223at2759"/>
<comment type="caution">
    <text evidence="1">The sequence shown here is derived from an EMBL/GenBank/DDBJ whole genome shotgun (WGS) entry which is preliminary data.</text>
</comment>
<gene>
    <name evidence="1" type="ORF">F5147DRAFT_370773</name>
</gene>
<evidence type="ECO:0008006" key="3">
    <source>
        <dbReference type="Google" id="ProtNLM"/>
    </source>
</evidence>
<dbReference type="AlphaFoldDB" id="A0A9P7EZ72"/>
<dbReference type="EMBL" id="JABBWM010000066">
    <property type="protein sequence ID" value="KAG2097266.1"/>
    <property type="molecule type" value="Genomic_DNA"/>
</dbReference>
<proteinExistence type="predicted"/>